<keyword evidence="3" id="KW-1185">Reference proteome</keyword>
<accession>A0A0B1S4Z8</accession>
<evidence type="ECO:0000313" key="2">
    <source>
        <dbReference type="EMBL" id="KHJ78951.1"/>
    </source>
</evidence>
<name>A0A0B1S4Z8_OESDE</name>
<protein>
    <submittedName>
        <fullName evidence="2">Uncharacterized protein</fullName>
    </submittedName>
</protein>
<gene>
    <name evidence="2" type="ORF">OESDEN_21419</name>
</gene>
<dbReference type="AlphaFoldDB" id="A0A0B1S4Z8"/>
<evidence type="ECO:0000256" key="1">
    <source>
        <dbReference type="SAM" id="MobiDB-lite"/>
    </source>
</evidence>
<organism evidence="2 3">
    <name type="scientific">Oesophagostomum dentatum</name>
    <name type="common">Nodular worm</name>
    <dbReference type="NCBI Taxonomy" id="61180"/>
    <lineage>
        <taxon>Eukaryota</taxon>
        <taxon>Metazoa</taxon>
        <taxon>Ecdysozoa</taxon>
        <taxon>Nematoda</taxon>
        <taxon>Chromadorea</taxon>
        <taxon>Rhabditida</taxon>
        <taxon>Rhabditina</taxon>
        <taxon>Rhabditomorpha</taxon>
        <taxon>Strongyloidea</taxon>
        <taxon>Strongylidae</taxon>
        <taxon>Oesophagostomum</taxon>
    </lineage>
</organism>
<feature type="region of interest" description="Disordered" evidence="1">
    <location>
        <begin position="33"/>
        <end position="66"/>
    </location>
</feature>
<sequence>MGFTAIGFRKDIRAYKFQPADPATGRPFRWIRNNKQAKRARTEGHETLVKKTRISEDYTSPDENEE</sequence>
<dbReference type="EMBL" id="KN607817">
    <property type="protein sequence ID" value="KHJ78951.1"/>
    <property type="molecule type" value="Genomic_DNA"/>
</dbReference>
<dbReference type="Proteomes" id="UP000053660">
    <property type="component" value="Unassembled WGS sequence"/>
</dbReference>
<feature type="compositionally biased region" description="Basic and acidic residues" evidence="1">
    <location>
        <begin position="40"/>
        <end position="56"/>
    </location>
</feature>
<proteinExistence type="predicted"/>
<evidence type="ECO:0000313" key="3">
    <source>
        <dbReference type="Proteomes" id="UP000053660"/>
    </source>
</evidence>
<reference evidence="2 3" key="1">
    <citation type="submission" date="2014-03" db="EMBL/GenBank/DDBJ databases">
        <title>Draft genome of the hookworm Oesophagostomum dentatum.</title>
        <authorList>
            <person name="Mitreva M."/>
        </authorList>
    </citation>
    <scope>NUCLEOTIDE SEQUENCE [LARGE SCALE GENOMIC DNA]</scope>
    <source>
        <strain evidence="2 3">OD-Hann</strain>
    </source>
</reference>